<dbReference type="Gene3D" id="3.40.50.300">
    <property type="entry name" value="P-loop containing nucleotide triphosphate hydrolases"/>
    <property type="match status" value="1"/>
</dbReference>
<dbReference type="GO" id="GO:0004765">
    <property type="term" value="F:shikimate kinase activity"/>
    <property type="evidence" value="ECO:0007669"/>
    <property type="project" value="UniProtKB-UniRule"/>
</dbReference>
<evidence type="ECO:0000256" key="5">
    <source>
        <dbReference type="ARBA" id="ARBA00022840"/>
    </source>
</evidence>
<keyword evidence="2 7" id="KW-0808">Transferase</keyword>
<evidence type="ECO:0000256" key="2">
    <source>
        <dbReference type="ARBA" id="ARBA00022679"/>
    </source>
</evidence>
<dbReference type="GO" id="GO:0005829">
    <property type="term" value="C:cytosol"/>
    <property type="evidence" value="ECO:0007669"/>
    <property type="project" value="TreeGrafter"/>
</dbReference>
<evidence type="ECO:0000256" key="1">
    <source>
        <dbReference type="ARBA" id="ARBA00022605"/>
    </source>
</evidence>
<dbReference type="GO" id="GO:0005524">
    <property type="term" value="F:ATP binding"/>
    <property type="evidence" value="ECO:0007669"/>
    <property type="project" value="UniProtKB-UniRule"/>
</dbReference>
<feature type="binding site" evidence="7">
    <location>
        <begin position="10"/>
        <end position="15"/>
    </location>
    <ligand>
        <name>ATP</name>
        <dbReference type="ChEBI" id="CHEBI:30616"/>
    </ligand>
</feature>
<protein>
    <recommendedName>
        <fullName evidence="7">Shikimate kinase</fullName>
        <shortName evidence="7">SK</shortName>
        <ecNumber evidence="7">2.7.1.71</ecNumber>
    </recommendedName>
</protein>
<keyword evidence="4 7" id="KW-0418">Kinase</keyword>
<comment type="subcellular location">
    <subcellularLocation>
        <location evidence="7">Cytoplasm</location>
    </subcellularLocation>
</comment>
<keyword evidence="5 7" id="KW-0067">ATP-binding</keyword>
<dbReference type="GO" id="GO:0008652">
    <property type="term" value="P:amino acid biosynthetic process"/>
    <property type="evidence" value="ECO:0007669"/>
    <property type="project" value="UniProtKB-KW"/>
</dbReference>
<gene>
    <name evidence="7" type="primary">aroK</name>
    <name evidence="8" type="ORF">SAMN04490243_2302</name>
</gene>
<dbReference type="SUPFAM" id="SSF52540">
    <property type="entry name" value="P-loop containing nucleoside triphosphate hydrolases"/>
    <property type="match status" value="1"/>
</dbReference>
<feature type="binding site" evidence="7">
    <location>
        <position position="14"/>
    </location>
    <ligand>
        <name>Mg(2+)</name>
        <dbReference type="ChEBI" id="CHEBI:18420"/>
    </ligand>
</feature>
<feature type="binding site" evidence="7">
    <location>
        <position position="141"/>
    </location>
    <ligand>
        <name>substrate</name>
    </ligand>
</feature>
<evidence type="ECO:0000313" key="8">
    <source>
        <dbReference type="EMBL" id="SFR49798.1"/>
    </source>
</evidence>
<feature type="binding site" evidence="7">
    <location>
        <position position="79"/>
    </location>
    <ligand>
        <name>substrate</name>
    </ligand>
</feature>
<dbReference type="UniPathway" id="UPA00053">
    <property type="reaction ID" value="UER00088"/>
</dbReference>
<dbReference type="PANTHER" id="PTHR21087">
    <property type="entry name" value="SHIKIMATE KINASE"/>
    <property type="match status" value="1"/>
</dbReference>
<dbReference type="InterPro" id="IPR000623">
    <property type="entry name" value="Shikimate_kinase/TSH1"/>
</dbReference>
<comment type="pathway">
    <text evidence="7">Metabolic intermediate biosynthesis; chorismate biosynthesis; chorismate from D-erythrose 4-phosphate and phosphoenolpyruvate: step 5/7.</text>
</comment>
<feature type="binding site" evidence="7">
    <location>
        <position position="56"/>
    </location>
    <ligand>
        <name>substrate</name>
    </ligand>
</feature>
<dbReference type="EC" id="2.7.1.71" evidence="7"/>
<feature type="binding site" evidence="7">
    <location>
        <position position="157"/>
    </location>
    <ligand>
        <name>ATP</name>
        <dbReference type="ChEBI" id="CHEBI:30616"/>
    </ligand>
</feature>
<keyword evidence="6 7" id="KW-0057">Aromatic amino acid biosynthesis</keyword>
<dbReference type="EMBL" id="FOYQ01000002">
    <property type="protein sequence ID" value="SFR49798.1"/>
    <property type="molecule type" value="Genomic_DNA"/>
</dbReference>
<dbReference type="InterPro" id="IPR027417">
    <property type="entry name" value="P-loop_NTPase"/>
</dbReference>
<sequence>MQIVLVGYMGSGKSAVGRVLAEATGLDFTDLDNYIESREALSIPQIFEQRGELYFRKREHELLKEFLEQHQTGILALGGGTPCYAGNMDLLLGQTPHVFYLQLGVGQLVKRLEPEQQGRPLIAHLDKEELPEFIGKHLFERNPFYDKAHHVIRIQEQSAEEVVQQILTILSAKTKQAED</sequence>
<dbReference type="PRINTS" id="PR01100">
    <property type="entry name" value="SHIKIMTKNASE"/>
</dbReference>
<keyword evidence="7" id="KW-0479">Metal-binding</keyword>
<comment type="subunit">
    <text evidence="7">Monomer.</text>
</comment>
<feature type="binding site" evidence="7">
    <location>
        <position position="32"/>
    </location>
    <ligand>
        <name>substrate</name>
    </ligand>
</feature>
<reference evidence="8 9" key="1">
    <citation type="submission" date="2016-10" db="EMBL/GenBank/DDBJ databases">
        <authorList>
            <person name="de Groot N.N."/>
        </authorList>
    </citation>
    <scope>NUCLEOTIDE SEQUENCE [LARGE SCALE GENOMIC DNA]</scope>
    <source>
        <strain evidence="8 9">DSM 21019</strain>
    </source>
</reference>
<comment type="function">
    <text evidence="7">Catalyzes the specific phosphorylation of the 3-hydroxyl group of shikimic acid using ATP as a cosubstrate.</text>
</comment>
<proteinExistence type="inferred from homology"/>
<dbReference type="PANTHER" id="PTHR21087:SF16">
    <property type="entry name" value="SHIKIMATE KINASE 1, CHLOROPLASTIC"/>
    <property type="match status" value="1"/>
</dbReference>
<keyword evidence="9" id="KW-1185">Reference proteome</keyword>
<dbReference type="CDD" id="cd00464">
    <property type="entry name" value="SK"/>
    <property type="match status" value="1"/>
</dbReference>
<dbReference type="Pfam" id="PF01202">
    <property type="entry name" value="SKI"/>
    <property type="match status" value="1"/>
</dbReference>
<evidence type="ECO:0000256" key="7">
    <source>
        <dbReference type="HAMAP-Rule" id="MF_00109"/>
    </source>
</evidence>
<dbReference type="STRING" id="400055.SAMN04490243_2302"/>
<dbReference type="RefSeq" id="WP_092982723.1">
    <property type="nucleotide sequence ID" value="NZ_FOYQ01000002.1"/>
</dbReference>
<feature type="binding site" evidence="7">
    <location>
        <position position="119"/>
    </location>
    <ligand>
        <name>ATP</name>
        <dbReference type="ChEBI" id="CHEBI:30616"/>
    </ligand>
</feature>
<keyword evidence="7" id="KW-0460">Magnesium</keyword>
<comment type="cofactor">
    <cofactor evidence="7">
        <name>Mg(2+)</name>
        <dbReference type="ChEBI" id="CHEBI:18420"/>
    </cofactor>
    <text evidence="7">Binds 1 Mg(2+) ion per subunit.</text>
</comment>
<evidence type="ECO:0000256" key="6">
    <source>
        <dbReference type="ARBA" id="ARBA00023141"/>
    </source>
</evidence>
<comment type="similarity">
    <text evidence="7">Belongs to the shikimate kinase family.</text>
</comment>
<dbReference type="Proteomes" id="UP000199534">
    <property type="component" value="Unassembled WGS sequence"/>
</dbReference>
<comment type="catalytic activity">
    <reaction evidence="7">
        <text>shikimate + ATP = 3-phosphoshikimate + ADP + H(+)</text>
        <dbReference type="Rhea" id="RHEA:13121"/>
        <dbReference type="ChEBI" id="CHEBI:15378"/>
        <dbReference type="ChEBI" id="CHEBI:30616"/>
        <dbReference type="ChEBI" id="CHEBI:36208"/>
        <dbReference type="ChEBI" id="CHEBI:145989"/>
        <dbReference type="ChEBI" id="CHEBI:456216"/>
        <dbReference type="EC" id="2.7.1.71"/>
    </reaction>
</comment>
<dbReference type="InterPro" id="IPR031322">
    <property type="entry name" value="Shikimate/glucono_kinase"/>
</dbReference>
<evidence type="ECO:0000256" key="4">
    <source>
        <dbReference type="ARBA" id="ARBA00022777"/>
    </source>
</evidence>
<dbReference type="AlphaFoldDB" id="A0A1I6H5U5"/>
<dbReference type="GO" id="GO:0000287">
    <property type="term" value="F:magnesium ion binding"/>
    <property type="evidence" value="ECO:0007669"/>
    <property type="project" value="UniProtKB-UniRule"/>
</dbReference>
<keyword evidence="3 7" id="KW-0547">Nucleotide-binding</keyword>
<keyword evidence="1 7" id="KW-0028">Amino-acid biosynthesis</keyword>
<dbReference type="GO" id="GO:0009423">
    <property type="term" value="P:chorismate biosynthetic process"/>
    <property type="evidence" value="ECO:0007669"/>
    <property type="project" value="UniProtKB-UniRule"/>
</dbReference>
<organism evidence="8 9">
    <name type="scientific">Robiginitalea myxolifaciens</name>
    <dbReference type="NCBI Taxonomy" id="400055"/>
    <lineage>
        <taxon>Bacteria</taxon>
        <taxon>Pseudomonadati</taxon>
        <taxon>Bacteroidota</taxon>
        <taxon>Flavobacteriia</taxon>
        <taxon>Flavobacteriales</taxon>
        <taxon>Flavobacteriaceae</taxon>
        <taxon>Robiginitalea</taxon>
    </lineage>
</organism>
<keyword evidence="7" id="KW-0963">Cytoplasm</keyword>
<dbReference type="GO" id="GO:0009073">
    <property type="term" value="P:aromatic amino acid family biosynthetic process"/>
    <property type="evidence" value="ECO:0007669"/>
    <property type="project" value="UniProtKB-KW"/>
</dbReference>
<name>A0A1I6H5U5_9FLAO</name>
<dbReference type="OrthoDB" id="9800332at2"/>
<accession>A0A1I6H5U5</accession>
<evidence type="ECO:0000313" key="9">
    <source>
        <dbReference type="Proteomes" id="UP000199534"/>
    </source>
</evidence>
<dbReference type="HAMAP" id="MF_00109">
    <property type="entry name" value="Shikimate_kinase"/>
    <property type="match status" value="1"/>
</dbReference>
<evidence type="ECO:0000256" key="3">
    <source>
        <dbReference type="ARBA" id="ARBA00022741"/>
    </source>
</evidence>